<sequence>MRVPPKVVETNDLSNPVTSNSAPTTKESKVMKNDKVIALGMFRINPFKTSKEDKFVPINQARASVRTNPITVSQPRVINKKDVNSDSNGLSSTGVDITAMTRRPQPRSNTKNERVPSASKSSCIKNKEVKVEDHHRNLLLSKNKKHMSSKCNNIKLAIQNKKSEQEKPNANVSKSANQKKHKPNVKRSKKLGSKEILASPRPRKSRTCLRWLPTKRIFYICGKITTSSNTESESGTSVCDNASASNPQEPTSKGFPNSTSFLDRFTRLRRQNTCIHPVAIL</sequence>
<evidence type="ECO:0000256" key="1">
    <source>
        <dbReference type="SAM" id="MobiDB-lite"/>
    </source>
</evidence>
<name>A0ABQ5BVI8_9ASTR</name>
<feature type="region of interest" description="Disordered" evidence="1">
    <location>
        <begin position="81"/>
        <end position="127"/>
    </location>
</feature>
<feature type="compositionally biased region" description="Polar residues" evidence="1">
    <location>
        <begin position="11"/>
        <end position="25"/>
    </location>
</feature>
<feature type="compositionally biased region" description="Low complexity" evidence="1">
    <location>
        <begin position="227"/>
        <end position="237"/>
    </location>
</feature>
<gene>
    <name evidence="2" type="ORF">Tco_0875590</name>
</gene>
<reference evidence="2" key="1">
    <citation type="journal article" date="2022" name="Int. J. Mol. Sci.">
        <title>Draft Genome of Tanacetum Coccineum: Genomic Comparison of Closely Related Tanacetum-Family Plants.</title>
        <authorList>
            <person name="Yamashiro T."/>
            <person name="Shiraishi A."/>
            <person name="Nakayama K."/>
            <person name="Satake H."/>
        </authorList>
    </citation>
    <scope>NUCLEOTIDE SEQUENCE</scope>
</reference>
<keyword evidence="3" id="KW-1185">Reference proteome</keyword>
<feature type="region of interest" description="Disordered" evidence="1">
    <location>
        <begin position="227"/>
        <end position="258"/>
    </location>
</feature>
<dbReference type="EMBL" id="BQNB010013511">
    <property type="protein sequence ID" value="GJT16884.1"/>
    <property type="molecule type" value="Genomic_DNA"/>
</dbReference>
<protein>
    <submittedName>
        <fullName evidence="2">Uncharacterized protein</fullName>
    </submittedName>
</protein>
<comment type="caution">
    <text evidence="2">The sequence shown here is derived from an EMBL/GenBank/DDBJ whole genome shotgun (WGS) entry which is preliminary data.</text>
</comment>
<reference evidence="2" key="2">
    <citation type="submission" date="2022-01" db="EMBL/GenBank/DDBJ databases">
        <authorList>
            <person name="Yamashiro T."/>
            <person name="Shiraishi A."/>
            <person name="Satake H."/>
            <person name="Nakayama K."/>
        </authorList>
    </citation>
    <scope>NUCLEOTIDE SEQUENCE</scope>
</reference>
<feature type="compositionally biased region" description="Basic residues" evidence="1">
    <location>
        <begin position="177"/>
        <end position="191"/>
    </location>
</feature>
<feature type="region of interest" description="Disordered" evidence="1">
    <location>
        <begin position="159"/>
        <end position="204"/>
    </location>
</feature>
<feature type="compositionally biased region" description="Polar residues" evidence="1">
    <location>
        <begin position="238"/>
        <end position="258"/>
    </location>
</feature>
<dbReference type="Proteomes" id="UP001151760">
    <property type="component" value="Unassembled WGS sequence"/>
</dbReference>
<proteinExistence type="predicted"/>
<organism evidence="2 3">
    <name type="scientific">Tanacetum coccineum</name>
    <dbReference type="NCBI Taxonomy" id="301880"/>
    <lineage>
        <taxon>Eukaryota</taxon>
        <taxon>Viridiplantae</taxon>
        <taxon>Streptophyta</taxon>
        <taxon>Embryophyta</taxon>
        <taxon>Tracheophyta</taxon>
        <taxon>Spermatophyta</taxon>
        <taxon>Magnoliopsida</taxon>
        <taxon>eudicotyledons</taxon>
        <taxon>Gunneridae</taxon>
        <taxon>Pentapetalae</taxon>
        <taxon>asterids</taxon>
        <taxon>campanulids</taxon>
        <taxon>Asterales</taxon>
        <taxon>Asteraceae</taxon>
        <taxon>Asteroideae</taxon>
        <taxon>Anthemideae</taxon>
        <taxon>Anthemidinae</taxon>
        <taxon>Tanacetum</taxon>
    </lineage>
</organism>
<accession>A0ABQ5BVI8</accession>
<evidence type="ECO:0000313" key="3">
    <source>
        <dbReference type="Proteomes" id="UP001151760"/>
    </source>
</evidence>
<evidence type="ECO:0000313" key="2">
    <source>
        <dbReference type="EMBL" id="GJT16884.1"/>
    </source>
</evidence>
<feature type="region of interest" description="Disordered" evidence="1">
    <location>
        <begin position="1"/>
        <end position="28"/>
    </location>
</feature>
<feature type="compositionally biased region" description="Polar residues" evidence="1">
    <location>
        <begin position="85"/>
        <end position="95"/>
    </location>
</feature>